<evidence type="ECO:0000313" key="2">
    <source>
        <dbReference type="EMBL" id="KKM77763.1"/>
    </source>
</evidence>
<keyword evidence="1" id="KW-0812">Transmembrane</keyword>
<gene>
    <name evidence="2" type="ORF">LCGC14_1366720</name>
</gene>
<comment type="caution">
    <text evidence="2">The sequence shown here is derived from an EMBL/GenBank/DDBJ whole genome shotgun (WGS) entry which is preliminary data.</text>
</comment>
<proteinExistence type="predicted"/>
<feature type="transmembrane region" description="Helical" evidence="1">
    <location>
        <begin position="135"/>
        <end position="159"/>
    </location>
</feature>
<accession>A0A0F9K734</accession>
<sequence>MLDYFSPSDLSQILEPLNEFFNGFNYFFYMLFKNGNFLFFFLFLLMGIVLFINAREIEYHDKIRGKEELVKRRGRIGSVLLILLSFGFLSKDLFAFLFSIFSNLPEPKFLVKFMYEIDLYSLENIHTLDLGHRTLFFFISSFSLISLLLIIIGIYLLLFNKFILRSKLKTFAFLGVGLLFWILVGFNMALRLII</sequence>
<organism evidence="2">
    <name type="scientific">marine sediment metagenome</name>
    <dbReference type="NCBI Taxonomy" id="412755"/>
    <lineage>
        <taxon>unclassified sequences</taxon>
        <taxon>metagenomes</taxon>
        <taxon>ecological metagenomes</taxon>
    </lineage>
</organism>
<keyword evidence="1" id="KW-1133">Transmembrane helix</keyword>
<protein>
    <submittedName>
        <fullName evidence="2">Uncharacterized protein</fullName>
    </submittedName>
</protein>
<dbReference type="AlphaFoldDB" id="A0A0F9K734"/>
<evidence type="ECO:0000256" key="1">
    <source>
        <dbReference type="SAM" id="Phobius"/>
    </source>
</evidence>
<feature type="transmembrane region" description="Helical" evidence="1">
    <location>
        <begin position="37"/>
        <end position="55"/>
    </location>
</feature>
<reference evidence="2" key="1">
    <citation type="journal article" date="2015" name="Nature">
        <title>Complex archaea that bridge the gap between prokaryotes and eukaryotes.</title>
        <authorList>
            <person name="Spang A."/>
            <person name="Saw J.H."/>
            <person name="Jorgensen S.L."/>
            <person name="Zaremba-Niedzwiedzka K."/>
            <person name="Martijn J."/>
            <person name="Lind A.E."/>
            <person name="van Eijk R."/>
            <person name="Schleper C."/>
            <person name="Guy L."/>
            <person name="Ettema T.J."/>
        </authorList>
    </citation>
    <scope>NUCLEOTIDE SEQUENCE</scope>
</reference>
<name>A0A0F9K734_9ZZZZ</name>
<feature type="transmembrane region" description="Helical" evidence="1">
    <location>
        <begin position="171"/>
        <end position="193"/>
    </location>
</feature>
<feature type="transmembrane region" description="Helical" evidence="1">
    <location>
        <begin position="76"/>
        <end position="101"/>
    </location>
</feature>
<dbReference type="EMBL" id="LAZR01008594">
    <property type="protein sequence ID" value="KKM77763.1"/>
    <property type="molecule type" value="Genomic_DNA"/>
</dbReference>
<keyword evidence="1" id="KW-0472">Membrane</keyword>